<dbReference type="RefSeq" id="WP_095610552.1">
    <property type="nucleotide sequence ID" value="NZ_NMPM01000024.1"/>
</dbReference>
<protein>
    <submittedName>
        <fullName evidence="2">Uncharacterized protein</fullName>
    </submittedName>
</protein>
<dbReference type="Proteomes" id="UP000218332">
    <property type="component" value="Unassembled WGS sequence"/>
</dbReference>
<proteinExistence type="predicted"/>
<gene>
    <name evidence="3" type="ORF">C8D92_102241</name>
    <name evidence="2" type="ORF">CF392_05940</name>
</gene>
<keyword evidence="1" id="KW-1133">Transmembrane helix</keyword>
<name>A0A2A2I4R0_9GAMM</name>
<evidence type="ECO:0000313" key="2">
    <source>
        <dbReference type="EMBL" id="PAV26378.1"/>
    </source>
</evidence>
<dbReference type="Proteomes" id="UP000245887">
    <property type="component" value="Unassembled WGS sequence"/>
</dbReference>
<evidence type="ECO:0000313" key="5">
    <source>
        <dbReference type="Proteomes" id="UP000245887"/>
    </source>
</evidence>
<evidence type="ECO:0000256" key="1">
    <source>
        <dbReference type="SAM" id="Phobius"/>
    </source>
</evidence>
<reference evidence="2 4" key="1">
    <citation type="submission" date="2017-07" db="EMBL/GenBank/DDBJ databases">
        <title>Tamlnaduibacter salinus (Mi-7) genome sequencing.</title>
        <authorList>
            <person name="Verma A."/>
            <person name="Krishnamurthi S."/>
        </authorList>
    </citation>
    <scope>NUCLEOTIDE SEQUENCE [LARGE SCALE GENOMIC DNA]</scope>
    <source>
        <strain evidence="2 4">Mi-7</strain>
    </source>
</reference>
<feature type="transmembrane region" description="Helical" evidence="1">
    <location>
        <begin position="6"/>
        <end position="30"/>
    </location>
</feature>
<dbReference type="AlphaFoldDB" id="A0A2A2I4R0"/>
<dbReference type="OrthoDB" id="6370543at2"/>
<dbReference type="EMBL" id="NMPM01000024">
    <property type="protein sequence ID" value="PAV26378.1"/>
    <property type="molecule type" value="Genomic_DNA"/>
</dbReference>
<sequence>MAFWQELLITIIAVGGTTAAVLFGFFRWVLRPYLNQKVRELQEAADAMPDRVSGGVREGFRQSLQDLPENTVRESTRNLMRFGSGLMENGLSAFLGEVETSARDGSGRDRR</sequence>
<keyword evidence="1" id="KW-0812">Transmembrane</keyword>
<keyword evidence="4" id="KW-1185">Reference proteome</keyword>
<dbReference type="EMBL" id="QEKQ01000002">
    <property type="protein sequence ID" value="PVY78201.1"/>
    <property type="molecule type" value="Genomic_DNA"/>
</dbReference>
<comment type="caution">
    <text evidence="2">The sequence shown here is derived from an EMBL/GenBank/DDBJ whole genome shotgun (WGS) entry which is preliminary data.</text>
</comment>
<evidence type="ECO:0000313" key="4">
    <source>
        <dbReference type="Proteomes" id="UP000218332"/>
    </source>
</evidence>
<evidence type="ECO:0000313" key="3">
    <source>
        <dbReference type="EMBL" id="PVY78201.1"/>
    </source>
</evidence>
<keyword evidence="1" id="KW-0472">Membrane</keyword>
<reference evidence="3 5" key="2">
    <citation type="submission" date="2018-04" db="EMBL/GenBank/DDBJ databases">
        <title>Genomic Encyclopedia of Type Strains, Phase IV (KMG-IV): sequencing the most valuable type-strain genomes for metagenomic binning, comparative biology and taxonomic classification.</title>
        <authorList>
            <person name="Goeker M."/>
        </authorList>
    </citation>
    <scope>NUCLEOTIDE SEQUENCE [LARGE SCALE GENOMIC DNA]</scope>
    <source>
        <strain evidence="3 5">DSM 28688</strain>
    </source>
</reference>
<accession>A0A2A2I4R0</accession>
<organism evidence="2 4">
    <name type="scientific">Tamilnaduibacter salinus</name>
    <dbReference type="NCBI Taxonomy" id="1484056"/>
    <lineage>
        <taxon>Bacteria</taxon>
        <taxon>Pseudomonadati</taxon>
        <taxon>Pseudomonadota</taxon>
        <taxon>Gammaproteobacteria</taxon>
        <taxon>Pseudomonadales</taxon>
        <taxon>Marinobacteraceae</taxon>
        <taxon>Tamilnaduibacter</taxon>
    </lineage>
</organism>